<gene>
    <name evidence="2" type="ORF">EYF80_065700</name>
</gene>
<feature type="region of interest" description="Disordered" evidence="1">
    <location>
        <begin position="1"/>
        <end position="86"/>
    </location>
</feature>
<evidence type="ECO:0000313" key="2">
    <source>
        <dbReference type="EMBL" id="TNN24178.1"/>
    </source>
</evidence>
<name>A0A4Z2E5W3_9TELE</name>
<feature type="compositionally biased region" description="Polar residues" evidence="1">
    <location>
        <begin position="43"/>
        <end position="55"/>
    </location>
</feature>
<comment type="caution">
    <text evidence="2">The sequence shown here is derived from an EMBL/GenBank/DDBJ whole genome shotgun (WGS) entry which is preliminary data.</text>
</comment>
<accession>A0A4Z2E5W3</accession>
<protein>
    <submittedName>
        <fullName evidence="2">Uncharacterized protein</fullName>
    </submittedName>
</protein>
<sequence length="86" mass="9516">MRACSNKQPEDAALRWDVGAVTGDPDASPAEASYLHSHLNDSLLRSRTGPDSQQRGFGLSERLRRPEREARPDSRCRDPTANQKGV</sequence>
<dbReference type="Proteomes" id="UP000314294">
    <property type="component" value="Unassembled WGS sequence"/>
</dbReference>
<evidence type="ECO:0000313" key="3">
    <source>
        <dbReference type="Proteomes" id="UP000314294"/>
    </source>
</evidence>
<dbReference type="AlphaFoldDB" id="A0A4Z2E5W3"/>
<organism evidence="2 3">
    <name type="scientific">Liparis tanakae</name>
    <name type="common">Tanaka's snailfish</name>
    <dbReference type="NCBI Taxonomy" id="230148"/>
    <lineage>
        <taxon>Eukaryota</taxon>
        <taxon>Metazoa</taxon>
        <taxon>Chordata</taxon>
        <taxon>Craniata</taxon>
        <taxon>Vertebrata</taxon>
        <taxon>Euteleostomi</taxon>
        <taxon>Actinopterygii</taxon>
        <taxon>Neopterygii</taxon>
        <taxon>Teleostei</taxon>
        <taxon>Neoteleostei</taxon>
        <taxon>Acanthomorphata</taxon>
        <taxon>Eupercaria</taxon>
        <taxon>Perciformes</taxon>
        <taxon>Cottioidei</taxon>
        <taxon>Cottales</taxon>
        <taxon>Liparidae</taxon>
        <taxon>Liparis</taxon>
    </lineage>
</organism>
<proteinExistence type="predicted"/>
<reference evidence="2 3" key="1">
    <citation type="submission" date="2019-03" db="EMBL/GenBank/DDBJ databases">
        <title>First draft genome of Liparis tanakae, snailfish: a comprehensive survey of snailfish specific genes.</title>
        <authorList>
            <person name="Kim W."/>
            <person name="Song I."/>
            <person name="Jeong J.-H."/>
            <person name="Kim D."/>
            <person name="Kim S."/>
            <person name="Ryu S."/>
            <person name="Song J.Y."/>
            <person name="Lee S.K."/>
        </authorList>
    </citation>
    <scope>NUCLEOTIDE SEQUENCE [LARGE SCALE GENOMIC DNA]</scope>
    <source>
        <tissue evidence="2">Muscle</tissue>
    </source>
</reference>
<dbReference type="EMBL" id="SRLO01016162">
    <property type="protein sequence ID" value="TNN24178.1"/>
    <property type="molecule type" value="Genomic_DNA"/>
</dbReference>
<keyword evidence="3" id="KW-1185">Reference proteome</keyword>
<feature type="compositionally biased region" description="Basic and acidic residues" evidence="1">
    <location>
        <begin position="61"/>
        <end position="78"/>
    </location>
</feature>
<evidence type="ECO:0000256" key="1">
    <source>
        <dbReference type="SAM" id="MobiDB-lite"/>
    </source>
</evidence>